<dbReference type="InterPro" id="IPR036271">
    <property type="entry name" value="Tet_transcr_reg_TetR-rel_C_sf"/>
</dbReference>
<dbReference type="GO" id="GO:0003700">
    <property type="term" value="F:DNA-binding transcription factor activity"/>
    <property type="evidence" value="ECO:0007669"/>
    <property type="project" value="TreeGrafter"/>
</dbReference>
<dbReference type="GO" id="GO:0000976">
    <property type="term" value="F:transcription cis-regulatory region binding"/>
    <property type="evidence" value="ECO:0007669"/>
    <property type="project" value="TreeGrafter"/>
</dbReference>
<dbReference type="AlphaFoldDB" id="A0A5B1M3V1"/>
<protein>
    <submittedName>
        <fullName evidence="7">TetR/AcrR family transcriptional regulator</fullName>
    </submittedName>
</protein>
<dbReference type="EMBL" id="VUJW01000008">
    <property type="protein sequence ID" value="KAA1426450.1"/>
    <property type="molecule type" value="Genomic_DNA"/>
</dbReference>
<organism evidence="7 8">
    <name type="scientific">Nocardioides antri</name>
    <dbReference type="NCBI Taxonomy" id="2607659"/>
    <lineage>
        <taxon>Bacteria</taxon>
        <taxon>Bacillati</taxon>
        <taxon>Actinomycetota</taxon>
        <taxon>Actinomycetes</taxon>
        <taxon>Propionibacteriales</taxon>
        <taxon>Nocardioidaceae</taxon>
        <taxon>Nocardioides</taxon>
    </lineage>
</organism>
<dbReference type="Pfam" id="PF00440">
    <property type="entry name" value="TetR_N"/>
    <property type="match status" value="1"/>
</dbReference>
<evidence type="ECO:0000313" key="7">
    <source>
        <dbReference type="EMBL" id="KAA1426450.1"/>
    </source>
</evidence>
<dbReference type="PANTHER" id="PTHR30055">
    <property type="entry name" value="HTH-TYPE TRANSCRIPTIONAL REGULATOR RUTR"/>
    <property type="match status" value="1"/>
</dbReference>
<comment type="caution">
    <text evidence="7">The sequence shown here is derived from an EMBL/GenBank/DDBJ whole genome shotgun (WGS) entry which is preliminary data.</text>
</comment>
<keyword evidence="3" id="KW-0804">Transcription</keyword>
<dbReference type="PROSITE" id="PS50977">
    <property type="entry name" value="HTH_TETR_2"/>
    <property type="match status" value="1"/>
</dbReference>
<evidence type="ECO:0000256" key="4">
    <source>
        <dbReference type="PROSITE-ProRule" id="PRU00335"/>
    </source>
</evidence>
<proteinExistence type="predicted"/>
<keyword evidence="2 4" id="KW-0238">DNA-binding</keyword>
<dbReference type="Gene3D" id="1.10.357.10">
    <property type="entry name" value="Tetracycline Repressor, domain 2"/>
    <property type="match status" value="1"/>
</dbReference>
<dbReference type="Proteomes" id="UP000324351">
    <property type="component" value="Unassembled WGS sequence"/>
</dbReference>
<evidence type="ECO:0000256" key="3">
    <source>
        <dbReference type="ARBA" id="ARBA00023163"/>
    </source>
</evidence>
<gene>
    <name evidence="7" type="ORF">F0U47_13675</name>
</gene>
<dbReference type="Gene3D" id="1.10.10.60">
    <property type="entry name" value="Homeodomain-like"/>
    <property type="match status" value="1"/>
</dbReference>
<evidence type="ECO:0000256" key="1">
    <source>
        <dbReference type="ARBA" id="ARBA00023015"/>
    </source>
</evidence>
<evidence type="ECO:0000256" key="2">
    <source>
        <dbReference type="ARBA" id="ARBA00023125"/>
    </source>
</evidence>
<evidence type="ECO:0000256" key="5">
    <source>
        <dbReference type="SAM" id="MobiDB-lite"/>
    </source>
</evidence>
<sequence length="221" mass="23506">MSARSGFAAAGRPFDPPGARPVVGKPGPRQEAAPRRGRPRSVETDKRILAAVLGVLRRGGPGAVTVEAVAELAGVAKTTIYRRYADRQELLRAALAGAIGDPGQPPDADPREKIRWALGQTWQQMTEVLGPGGLAAIVGDTDRRFTELFRSILVPYADALVALIRADVAAGKLRDDLDADTAVSLMVGAYLGELVRRGTVGADFADRCIHMIWVAMTAGRE</sequence>
<keyword evidence="1" id="KW-0805">Transcription regulation</keyword>
<reference evidence="7 8" key="1">
    <citation type="submission" date="2019-09" db="EMBL/GenBank/DDBJ databases">
        <title>Nocardioides panacisoli sp. nov., isolated from the soil of a ginseng field.</title>
        <authorList>
            <person name="Cho C."/>
        </authorList>
    </citation>
    <scope>NUCLEOTIDE SEQUENCE [LARGE SCALE GENOMIC DNA]</scope>
    <source>
        <strain evidence="7 8">BN140041</strain>
    </source>
</reference>
<dbReference type="PANTHER" id="PTHR30055:SF234">
    <property type="entry name" value="HTH-TYPE TRANSCRIPTIONAL REGULATOR BETI"/>
    <property type="match status" value="1"/>
</dbReference>
<dbReference type="InterPro" id="IPR050109">
    <property type="entry name" value="HTH-type_TetR-like_transc_reg"/>
</dbReference>
<feature type="DNA-binding region" description="H-T-H motif" evidence="4">
    <location>
        <begin position="65"/>
        <end position="84"/>
    </location>
</feature>
<evidence type="ECO:0000259" key="6">
    <source>
        <dbReference type="PROSITE" id="PS50977"/>
    </source>
</evidence>
<feature type="region of interest" description="Disordered" evidence="5">
    <location>
        <begin position="1"/>
        <end position="43"/>
    </location>
</feature>
<feature type="domain" description="HTH tetR-type" evidence="6">
    <location>
        <begin position="42"/>
        <end position="102"/>
    </location>
</feature>
<reference evidence="7 8" key="2">
    <citation type="submission" date="2019-09" db="EMBL/GenBank/DDBJ databases">
        <authorList>
            <person name="Jin C."/>
        </authorList>
    </citation>
    <scope>NUCLEOTIDE SEQUENCE [LARGE SCALE GENOMIC DNA]</scope>
    <source>
        <strain evidence="7 8">BN140041</strain>
    </source>
</reference>
<dbReference type="SUPFAM" id="SSF48498">
    <property type="entry name" value="Tetracyclin repressor-like, C-terminal domain"/>
    <property type="match status" value="1"/>
</dbReference>
<evidence type="ECO:0000313" key="8">
    <source>
        <dbReference type="Proteomes" id="UP000324351"/>
    </source>
</evidence>
<name>A0A5B1M3V1_9ACTN</name>
<dbReference type="InterPro" id="IPR001647">
    <property type="entry name" value="HTH_TetR"/>
</dbReference>
<dbReference type="InterPro" id="IPR009057">
    <property type="entry name" value="Homeodomain-like_sf"/>
</dbReference>
<accession>A0A5B1M3V1</accession>
<keyword evidence="8" id="KW-1185">Reference proteome</keyword>
<dbReference type="SUPFAM" id="SSF46689">
    <property type="entry name" value="Homeodomain-like"/>
    <property type="match status" value="1"/>
</dbReference>